<evidence type="ECO:0000256" key="6">
    <source>
        <dbReference type="ARBA" id="ARBA00022989"/>
    </source>
</evidence>
<dbReference type="GO" id="GO:0009847">
    <property type="term" value="P:spore germination"/>
    <property type="evidence" value="ECO:0007669"/>
    <property type="project" value="InterPro"/>
</dbReference>
<feature type="transmembrane region" description="Helical" evidence="8">
    <location>
        <begin position="307"/>
        <end position="325"/>
    </location>
</feature>
<evidence type="ECO:0000256" key="5">
    <source>
        <dbReference type="ARBA" id="ARBA00022692"/>
    </source>
</evidence>
<evidence type="ECO:0000256" key="8">
    <source>
        <dbReference type="SAM" id="Phobius"/>
    </source>
</evidence>
<dbReference type="Pfam" id="PF03845">
    <property type="entry name" value="Spore_permease"/>
    <property type="match status" value="1"/>
</dbReference>
<feature type="transmembrane region" description="Helical" evidence="8">
    <location>
        <begin position="331"/>
        <end position="353"/>
    </location>
</feature>
<evidence type="ECO:0000256" key="4">
    <source>
        <dbReference type="ARBA" id="ARBA00022544"/>
    </source>
</evidence>
<evidence type="ECO:0000256" key="2">
    <source>
        <dbReference type="ARBA" id="ARBA00007998"/>
    </source>
</evidence>
<dbReference type="AlphaFoldDB" id="A0A5S3QNA4"/>
<evidence type="ECO:0000313" key="9">
    <source>
        <dbReference type="EMBL" id="TMN23390.1"/>
    </source>
</evidence>
<name>A0A5S3QNA4_9BACI</name>
<dbReference type="OrthoDB" id="2380240at2"/>
<feature type="transmembrane region" description="Helical" evidence="8">
    <location>
        <begin position="183"/>
        <end position="207"/>
    </location>
</feature>
<keyword evidence="5 8" id="KW-0812">Transmembrane</keyword>
<dbReference type="GO" id="GO:0016020">
    <property type="term" value="C:membrane"/>
    <property type="evidence" value="ECO:0007669"/>
    <property type="project" value="UniProtKB-SubCell"/>
</dbReference>
<dbReference type="NCBIfam" id="TIGR00912">
    <property type="entry name" value="2A0309"/>
    <property type="match status" value="1"/>
</dbReference>
<feature type="transmembrane region" description="Helical" evidence="8">
    <location>
        <begin position="219"/>
        <end position="239"/>
    </location>
</feature>
<evidence type="ECO:0000256" key="7">
    <source>
        <dbReference type="ARBA" id="ARBA00023136"/>
    </source>
</evidence>
<proteinExistence type="inferred from homology"/>
<keyword evidence="6 8" id="KW-1133">Transmembrane helix</keyword>
<organism evidence="9 10">
    <name type="scientific">Lentibacillus cibarius</name>
    <dbReference type="NCBI Taxonomy" id="2583219"/>
    <lineage>
        <taxon>Bacteria</taxon>
        <taxon>Bacillati</taxon>
        <taxon>Bacillota</taxon>
        <taxon>Bacilli</taxon>
        <taxon>Bacillales</taxon>
        <taxon>Bacillaceae</taxon>
        <taxon>Lentibacillus</taxon>
    </lineage>
</organism>
<feature type="transmembrane region" description="Helical" evidence="8">
    <location>
        <begin position="141"/>
        <end position="163"/>
    </location>
</feature>
<feature type="transmembrane region" description="Helical" evidence="8">
    <location>
        <begin position="268"/>
        <end position="287"/>
    </location>
</feature>
<feature type="transmembrane region" description="Helical" evidence="8">
    <location>
        <begin position="12"/>
        <end position="29"/>
    </location>
</feature>
<feature type="transmembrane region" description="Helical" evidence="8">
    <location>
        <begin position="113"/>
        <end position="134"/>
    </location>
</feature>
<evidence type="ECO:0000256" key="1">
    <source>
        <dbReference type="ARBA" id="ARBA00004141"/>
    </source>
</evidence>
<keyword evidence="7 8" id="KW-0472">Membrane</keyword>
<comment type="subcellular location">
    <subcellularLocation>
        <location evidence="1">Membrane</location>
        <topology evidence="1">Multi-pass membrane protein</topology>
    </subcellularLocation>
</comment>
<gene>
    <name evidence="9" type="ORF">FFL34_15775</name>
</gene>
<dbReference type="RefSeq" id="WP_138604280.1">
    <property type="nucleotide sequence ID" value="NZ_VCIA01000001.1"/>
</dbReference>
<dbReference type="PANTHER" id="PTHR34975">
    <property type="entry name" value="SPORE GERMINATION PROTEIN A2"/>
    <property type="match status" value="1"/>
</dbReference>
<reference evidence="9 10" key="1">
    <citation type="submission" date="2019-05" db="EMBL/GenBank/DDBJ databases">
        <title>Genomic analysis of Lentibacillus sp. NKC220-2.</title>
        <authorList>
            <person name="Oh Y.J."/>
        </authorList>
    </citation>
    <scope>NUCLEOTIDE SEQUENCE [LARGE SCALE GENOMIC DNA]</scope>
    <source>
        <strain evidence="9 10">NKC220-2</strain>
    </source>
</reference>
<keyword evidence="4" id="KW-0309">Germination</keyword>
<dbReference type="PANTHER" id="PTHR34975:SF2">
    <property type="entry name" value="SPORE GERMINATION PROTEIN A2"/>
    <property type="match status" value="1"/>
</dbReference>
<comment type="similarity">
    <text evidence="2">Belongs to the amino acid-polyamine-organocation (APC) superfamily. Spore germination protein (SGP) (TC 2.A.3.9) family.</text>
</comment>
<dbReference type="Proteomes" id="UP000306980">
    <property type="component" value="Unassembled WGS sequence"/>
</dbReference>
<feature type="transmembrane region" description="Helical" evidence="8">
    <location>
        <begin position="82"/>
        <end position="107"/>
    </location>
</feature>
<dbReference type="EMBL" id="VCIA01000001">
    <property type="protein sequence ID" value="TMN23390.1"/>
    <property type="molecule type" value="Genomic_DNA"/>
</dbReference>
<feature type="transmembrane region" description="Helical" evidence="8">
    <location>
        <begin position="41"/>
        <end position="61"/>
    </location>
</feature>
<keyword evidence="3" id="KW-0813">Transport</keyword>
<protein>
    <submittedName>
        <fullName evidence="9">Spore gernimation protein GerB</fullName>
    </submittedName>
</protein>
<sequence length="362" mass="41138">MISLKDKVSGSMVFFLITASQVGVGVLGFQSAINKYAEQDAWMSLIVAGGAISVIIWFMYGMLSNNAEGDIAAIHEFTYGKWIGAFFTILFSAYLLLMALVVLRTYIEIIQVWMFPHVKVWALLLLIIPLIYYTTADKFRAVVGVCFLGVVYPLFLILSFLFPLRYARLTNILPVMDHSFMEIMQSSSIAILEFMGLAALMVFYPFIREARHSQKFAHFGNLSTTALYLLICVISYLYYNQSEMENLIWGTLNLWKIIELPFMDRFEYFGIATLFFSILPNVALFVWASARSLNRVFGLAQAKMTGILLFILFITCLVSGGRQGINFLNDIAGTIGLWFLFAYIPVLFFINFIRRKVQKDGS</sequence>
<comment type="caution">
    <text evidence="9">The sequence shown here is derived from an EMBL/GenBank/DDBJ whole genome shotgun (WGS) entry which is preliminary data.</text>
</comment>
<dbReference type="InterPro" id="IPR004761">
    <property type="entry name" value="Spore_GerAB"/>
</dbReference>
<evidence type="ECO:0000313" key="10">
    <source>
        <dbReference type="Proteomes" id="UP000306980"/>
    </source>
</evidence>
<accession>A0A5S3QNA4</accession>
<evidence type="ECO:0000256" key="3">
    <source>
        <dbReference type="ARBA" id="ARBA00022448"/>
    </source>
</evidence>